<dbReference type="SUPFAM" id="SSF52833">
    <property type="entry name" value="Thioredoxin-like"/>
    <property type="match status" value="1"/>
</dbReference>
<dbReference type="InterPro" id="IPR012336">
    <property type="entry name" value="Thioredoxin-like_fold"/>
</dbReference>
<evidence type="ECO:0000313" key="4">
    <source>
        <dbReference type="EMBL" id="MCZ9293544.1"/>
    </source>
</evidence>
<dbReference type="RefSeq" id="WP_269964990.1">
    <property type="nucleotide sequence ID" value="NZ_JAKMUS010000003.1"/>
</dbReference>
<keyword evidence="2" id="KW-0812">Transmembrane</keyword>
<evidence type="ECO:0000259" key="3">
    <source>
        <dbReference type="Pfam" id="PF13462"/>
    </source>
</evidence>
<dbReference type="Pfam" id="PF13462">
    <property type="entry name" value="Thioredoxin_4"/>
    <property type="match status" value="1"/>
</dbReference>
<dbReference type="EMBL" id="JAKMUS010000003">
    <property type="protein sequence ID" value="MCZ9293544.1"/>
    <property type="molecule type" value="Genomic_DNA"/>
</dbReference>
<accession>A0A9X3LSW6</accession>
<proteinExistence type="predicted"/>
<feature type="domain" description="Thioredoxin-like fold" evidence="3">
    <location>
        <begin position="100"/>
        <end position="252"/>
    </location>
</feature>
<dbReference type="InterPro" id="IPR036249">
    <property type="entry name" value="Thioredoxin-like_sf"/>
</dbReference>
<keyword evidence="2" id="KW-1133">Transmembrane helix</keyword>
<keyword evidence="2" id="KW-0472">Membrane</keyword>
<reference evidence="4" key="1">
    <citation type="submission" date="2022-02" db="EMBL/GenBank/DDBJ databases">
        <title>Corynebacterium sp. from urogenital microbiome.</title>
        <authorList>
            <person name="Cappelli E.A."/>
            <person name="Ribeiro T.G."/>
            <person name="Peixe L."/>
        </authorList>
    </citation>
    <scope>NUCLEOTIDE SEQUENCE</scope>
    <source>
        <strain evidence="4">C8Ua_172</strain>
    </source>
</reference>
<dbReference type="AlphaFoldDB" id="A0A9X3LSW6"/>
<dbReference type="Gene3D" id="3.40.30.10">
    <property type="entry name" value="Glutaredoxin"/>
    <property type="match status" value="1"/>
</dbReference>
<keyword evidence="5" id="KW-1185">Reference proteome</keyword>
<organism evidence="4 5">
    <name type="scientific">Corynebacterium meitnerae</name>
    <dbReference type="NCBI Taxonomy" id="2913498"/>
    <lineage>
        <taxon>Bacteria</taxon>
        <taxon>Bacillati</taxon>
        <taxon>Actinomycetota</taxon>
        <taxon>Actinomycetes</taxon>
        <taxon>Mycobacteriales</taxon>
        <taxon>Corynebacteriaceae</taxon>
        <taxon>Corynebacterium</taxon>
    </lineage>
</organism>
<dbReference type="Proteomes" id="UP001146468">
    <property type="component" value="Unassembled WGS sequence"/>
</dbReference>
<comment type="caution">
    <text evidence="4">The sequence shown here is derived from an EMBL/GenBank/DDBJ whole genome shotgun (WGS) entry which is preliminary data.</text>
</comment>
<name>A0A9X3LSW6_9CORY</name>
<evidence type="ECO:0000313" key="5">
    <source>
        <dbReference type="Proteomes" id="UP001146468"/>
    </source>
</evidence>
<feature type="region of interest" description="Disordered" evidence="1">
    <location>
        <begin position="1"/>
        <end position="20"/>
    </location>
</feature>
<feature type="transmembrane region" description="Helical" evidence="2">
    <location>
        <begin position="27"/>
        <end position="47"/>
    </location>
</feature>
<gene>
    <name evidence="4" type="ORF">L8U60_03460</name>
</gene>
<protein>
    <submittedName>
        <fullName evidence="4">Thioredoxin domain-containing protein</fullName>
    </submittedName>
</protein>
<sequence>MTSSNSKANKGASRSVANPNSSGNKGFWVALSALVLIGALVIGLIVYNGRGAQADRIAEKVQPVEGVSMELTDNIITLSAAPAEGEDAAESTKEAKEAGIYEDLACHYCAELAKATDDEMLEKIKAGELKVNIHPLTFLDGTAERYSPNRSTHSLAALLALADKGEVEAYWNLRKILLEQQDTLYTGTDNNKLADLAREVGASKGAAEAIRNGEYLERAKEIGDANEKDLVDKTGQLSSPRVLVDGKDVDSDPLENWITDLFS</sequence>
<evidence type="ECO:0000256" key="1">
    <source>
        <dbReference type="SAM" id="MobiDB-lite"/>
    </source>
</evidence>
<evidence type="ECO:0000256" key="2">
    <source>
        <dbReference type="SAM" id="Phobius"/>
    </source>
</evidence>